<keyword evidence="7" id="KW-0732">Signal</keyword>
<dbReference type="RefSeq" id="XP_028129489.1">
    <property type="nucleotide sequence ID" value="XM_028273688.1"/>
</dbReference>
<gene>
    <name evidence="11" type="primary">LOC114325589</name>
</gene>
<dbReference type="GO" id="GO:0016491">
    <property type="term" value="F:oxidoreductase activity"/>
    <property type="evidence" value="ECO:0007669"/>
    <property type="project" value="UniProtKB-KW"/>
</dbReference>
<dbReference type="EnsemblMetazoa" id="XM_028273688.2">
    <property type="protein sequence ID" value="XP_028129489.1"/>
    <property type="gene ID" value="LOC114325589"/>
</dbReference>
<evidence type="ECO:0000313" key="11">
    <source>
        <dbReference type="RefSeq" id="XP_028129489.1"/>
    </source>
</evidence>
<reference evidence="9" key="2">
    <citation type="submission" date="2025-05" db="UniProtKB">
        <authorList>
            <consortium name="EnsemblMetazoa"/>
        </authorList>
    </citation>
    <scope>IDENTIFICATION</scope>
</reference>
<dbReference type="InterPro" id="IPR036812">
    <property type="entry name" value="NAD(P)_OxRdtase_dom_sf"/>
</dbReference>
<evidence type="ECO:0000256" key="5">
    <source>
        <dbReference type="PIRSR" id="PIRSR000097-2"/>
    </source>
</evidence>
<dbReference type="KEGG" id="dvv:114325589"/>
<feature type="binding site" evidence="5">
    <location>
        <position position="133"/>
    </location>
    <ligand>
        <name>substrate</name>
    </ligand>
</feature>
<evidence type="ECO:0000256" key="6">
    <source>
        <dbReference type="PIRSR" id="PIRSR000097-3"/>
    </source>
</evidence>
<dbReference type="AlphaFoldDB" id="A0A6P7F1J9"/>
<keyword evidence="10" id="KW-1185">Reference proteome</keyword>
<dbReference type="InterPro" id="IPR018170">
    <property type="entry name" value="Aldo/ket_reductase_CS"/>
</dbReference>
<reference evidence="11" key="1">
    <citation type="submission" date="2025-04" db="UniProtKB">
        <authorList>
            <consortium name="RefSeq"/>
        </authorList>
    </citation>
    <scope>IDENTIFICATION</scope>
    <source>
        <tissue evidence="11">Whole insect</tissue>
    </source>
</reference>
<dbReference type="Proteomes" id="UP001652700">
    <property type="component" value="Unplaced"/>
</dbReference>
<sequence>MKPLFLNFMLFIYLTLCITKIRTMEYVNSGGYKMPVLGLGTYTVTQEEELTNAINKALEIGYRHIDTAAVYRNEHIIGKVLNEWISSGKVKREDLFITTKLGRFDFFPDQVEKALNTSLQKLQLDYVDLYLAHFPVATKLNDQNKEVVQPTDIISVWKKLEEQVTTGKTRTIGLSNFNISQIQRIQKIAKIQPANLQVEIHPYFQQKELRDFAKTNNITVTAYSPLGAPGLNKYFKESNKPEITLPDILNDETVTKIAASHKKSPAQVVLRFLIQLDLIIIPKSTNPKRLADNFDVFDFTLNDEEIKSLEKLDKGKKAKIFNMQYLADHIVDHPEYPFHENI</sequence>
<accession>A0A6P7F1J9</accession>
<name>A0A6P7F1J9_DIAVI</name>
<dbReference type="OrthoDB" id="416253at2759"/>
<dbReference type="PROSITE" id="PS00062">
    <property type="entry name" value="ALDOKETO_REDUCTASE_2"/>
    <property type="match status" value="1"/>
</dbReference>
<protein>
    <submittedName>
        <fullName evidence="11">Aldose reductase-like</fullName>
    </submittedName>
</protein>
<dbReference type="PROSITE" id="PS00798">
    <property type="entry name" value="ALDOKETO_REDUCTASE_1"/>
    <property type="match status" value="1"/>
</dbReference>
<dbReference type="SUPFAM" id="SSF51430">
    <property type="entry name" value="NAD(P)-linked oxidoreductase"/>
    <property type="match status" value="1"/>
</dbReference>
<dbReference type="PANTHER" id="PTHR11732">
    <property type="entry name" value="ALDO/KETO REDUCTASE"/>
    <property type="match status" value="1"/>
</dbReference>
<proteinExistence type="inferred from homology"/>
<dbReference type="FunFam" id="3.20.20.100:FF:000006">
    <property type="entry name" value="Aldo-keto reductase family 1 member A1"/>
    <property type="match status" value="1"/>
</dbReference>
<evidence type="ECO:0000256" key="4">
    <source>
        <dbReference type="PIRSR" id="PIRSR000097-1"/>
    </source>
</evidence>
<evidence type="ECO:0000259" key="8">
    <source>
        <dbReference type="Pfam" id="PF00248"/>
    </source>
</evidence>
<organism evidence="11">
    <name type="scientific">Diabrotica virgifera virgifera</name>
    <name type="common">western corn rootworm</name>
    <dbReference type="NCBI Taxonomy" id="50390"/>
    <lineage>
        <taxon>Eukaryota</taxon>
        <taxon>Metazoa</taxon>
        <taxon>Ecdysozoa</taxon>
        <taxon>Arthropoda</taxon>
        <taxon>Hexapoda</taxon>
        <taxon>Insecta</taxon>
        <taxon>Pterygota</taxon>
        <taxon>Neoptera</taxon>
        <taxon>Endopterygota</taxon>
        <taxon>Coleoptera</taxon>
        <taxon>Polyphaga</taxon>
        <taxon>Cucujiformia</taxon>
        <taxon>Chrysomeloidea</taxon>
        <taxon>Chrysomelidae</taxon>
        <taxon>Galerucinae</taxon>
        <taxon>Diabroticina</taxon>
        <taxon>Diabroticites</taxon>
        <taxon>Diabrotica</taxon>
    </lineage>
</organism>
<evidence type="ECO:0000256" key="7">
    <source>
        <dbReference type="SAM" id="SignalP"/>
    </source>
</evidence>
<evidence type="ECO:0000313" key="10">
    <source>
        <dbReference type="Proteomes" id="UP001652700"/>
    </source>
</evidence>
<dbReference type="InterPro" id="IPR020471">
    <property type="entry name" value="AKR"/>
</dbReference>
<feature type="domain" description="NADP-dependent oxidoreductase" evidence="8">
    <location>
        <begin position="37"/>
        <end position="313"/>
    </location>
</feature>
<dbReference type="Pfam" id="PF00248">
    <property type="entry name" value="Aldo_ket_red"/>
    <property type="match status" value="1"/>
</dbReference>
<comment type="similarity">
    <text evidence="1">Belongs to the aldo/keto reductase family.</text>
</comment>
<feature type="chain" id="PRO_5027798856" evidence="7">
    <location>
        <begin position="24"/>
        <end position="342"/>
    </location>
</feature>
<feature type="signal peptide" evidence="7">
    <location>
        <begin position="1"/>
        <end position="23"/>
    </location>
</feature>
<evidence type="ECO:0000313" key="9">
    <source>
        <dbReference type="EnsemblMetazoa" id="XP_028129489.1"/>
    </source>
</evidence>
<keyword evidence="3" id="KW-0560">Oxidoreductase</keyword>
<evidence type="ECO:0000256" key="2">
    <source>
        <dbReference type="ARBA" id="ARBA00022857"/>
    </source>
</evidence>
<dbReference type="InParanoid" id="A0A6P7F1J9"/>
<dbReference type="PIRSF" id="PIRSF000097">
    <property type="entry name" value="AKR"/>
    <property type="match status" value="1"/>
</dbReference>
<evidence type="ECO:0000256" key="1">
    <source>
        <dbReference type="ARBA" id="ARBA00007905"/>
    </source>
</evidence>
<evidence type="ECO:0000256" key="3">
    <source>
        <dbReference type="ARBA" id="ARBA00023002"/>
    </source>
</evidence>
<dbReference type="PRINTS" id="PR00069">
    <property type="entry name" value="ALDKETRDTASE"/>
</dbReference>
<feature type="active site" description="Proton donor" evidence="4">
    <location>
        <position position="71"/>
    </location>
</feature>
<feature type="site" description="Lowers pKa of active site Tyr" evidence="6">
    <location>
        <position position="100"/>
    </location>
</feature>
<dbReference type="Gene3D" id="3.20.20.100">
    <property type="entry name" value="NADP-dependent oxidoreductase domain"/>
    <property type="match status" value="1"/>
</dbReference>
<dbReference type="InterPro" id="IPR023210">
    <property type="entry name" value="NADP_OxRdtase_dom"/>
</dbReference>
<dbReference type="GeneID" id="114325589"/>
<keyword evidence="2" id="KW-0521">NADP</keyword>